<dbReference type="STRING" id="1572751.PK98_09420"/>
<evidence type="ECO:0000313" key="2">
    <source>
        <dbReference type="Proteomes" id="UP000030988"/>
    </source>
</evidence>
<dbReference type="AlphaFoldDB" id="A0A0B2C2U2"/>
<protein>
    <submittedName>
        <fullName evidence="1">Uncharacterized protein</fullName>
    </submittedName>
</protein>
<evidence type="ECO:0000313" key="1">
    <source>
        <dbReference type="EMBL" id="KHL26577.1"/>
    </source>
</evidence>
<keyword evidence="2" id="KW-1185">Reference proteome</keyword>
<dbReference type="EMBL" id="JTDN01000001">
    <property type="protein sequence ID" value="KHL26577.1"/>
    <property type="molecule type" value="Genomic_DNA"/>
</dbReference>
<gene>
    <name evidence="1" type="ORF">PK98_09420</name>
</gene>
<dbReference type="Proteomes" id="UP000030988">
    <property type="component" value="Unassembled WGS sequence"/>
</dbReference>
<reference evidence="1 2" key="1">
    <citation type="submission" date="2014-11" db="EMBL/GenBank/DDBJ databases">
        <title>Draft genome sequence of Kirrobacter mercurialis.</title>
        <authorList>
            <person name="Coil D.A."/>
            <person name="Eisen J.A."/>
        </authorList>
    </citation>
    <scope>NUCLEOTIDE SEQUENCE [LARGE SCALE GENOMIC DNA]</scope>
    <source>
        <strain evidence="1 2">Coronado</strain>
    </source>
</reference>
<name>A0A0B2C2U2_9SPHN</name>
<comment type="caution">
    <text evidence="1">The sequence shown here is derived from an EMBL/GenBank/DDBJ whole genome shotgun (WGS) entry which is preliminary data.</text>
</comment>
<accession>A0A0B2C2U2</accession>
<proteinExistence type="predicted"/>
<sequence length="337" mass="35359">MVRSVGQARPSMAVAIAHGLGLPIDATLRAIYQAPSRLVRGLQPAAAEKLARMLAETGLEIEVVPDDLVAETDAGRLMDVAVHVIDADAAREVPAILAAFCACDEARAIDLLVTPPGLVLGSVSQATLDALRAALVGHGVAVVGSVQQQARFAALPATISHKAADEIRRQLAELDPLDLTHGQARALWDRYGRTGHVRIVDRAFLRFALWLDGADAQPDLAALDRLSAVPAPYHHDVLAAAPVILEHGLTHNAMVEKVSAYAAAGLVTRGEMTTFAAERVHVTRLGAAAQVSQAAAQFGVDPPAVAPWSSPAMFETRARLLAAALQRAGCTAEVVDA</sequence>
<organism evidence="1 2">
    <name type="scientific">Croceibacterium mercuriale</name>
    <dbReference type="NCBI Taxonomy" id="1572751"/>
    <lineage>
        <taxon>Bacteria</taxon>
        <taxon>Pseudomonadati</taxon>
        <taxon>Pseudomonadota</taxon>
        <taxon>Alphaproteobacteria</taxon>
        <taxon>Sphingomonadales</taxon>
        <taxon>Erythrobacteraceae</taxon>
        <taxon>Croceibacterium</taxon>
    </lineage>
</organism>